<protein>
    <recommendedName>
        <fullName evidence="3">DUF177 domain-containing protein</fullName>
    </recommendedName>
</protein>
<dbReference type="PANTHER" id="PTHR34374">
    <property type="entry name" value="LARGE RIBOSOMAL RNA SUBUNIT ACCUMULATION PROTEIN YCED HOMOLOG 1, CHLOROPLASTIC"/>
    <property type="match status" value="1"/>
</dbReference>
<accession>A0A1T5MGS6</accession>
<organism evidence="1 2">
    <name type="scientific">Maledivibacter halophilus</name>
    <dbReference type="NCBI Taxonomy" id="36842"/>
    <lineage>
        <taxon>Bacteria</taxon>
        <taxon>Bacillati</taxon>
        <taxon>Bacillota</taxon>
        <taxon>Clostridia</taxon>
        <taxon>Peptostreptococcales</taxon>
        <taxon>Caminicellaceae</taxon>
        <taxon>Maledivibacter</taxon>
    </lineage>
</organism>
<dbReference type="AlphaFoldDB" id="A0A1T5MGS6"/>
<dbReference type="InterPro" id="IPR003772">
    <property type="entry name" value="YceD"/>
</dbReference>
<dbReference type="STRING" id="36842.SAMN02194393_04651"/>
<reference evidence="1 2" key="1">
    <citation type="submission" date="2017-02" db="EMBL/GenBank/DDBJ databases">
        <authorList>
            <person name="Peterson S.W."/>
        </authorList>
    </citation>
    <scope>NUCLEOTIDE SEQUENCE [LARGE SCALE GENOMIC DNA]</scope>
    <source>
        <strain evidence="1 2">M1</strain>
    </source>
</reference>
<dbReference type="PANTHER" id="PTHR34374:SF1">
    <property type="entry name" value="LARGE RIBOSOMAL RNA SUBUNIT ACCUMULATION PROTEIN YCED HOMOLOG 1, CHLOROPLASTIC"/>
    <property type="match status" value="1"/>
</dbReference>
<name>A0A1T5MGS6_9FIRM</name>
<evidence type="ECO:0008006" key="3">
    <source>
        <dbReference type="Google" id="ProtNLM"/>
    </source>
</evidence>
<dbReference type="Pfam" id="PF02620">
    <property type="entry name" value="YceD"/>
    <property type="match status" value="1"/>
</dbReference>
<dbReference type="RefSeq" id="WP_079495081.1">
    <property type="nucleotide sequence ID" value="NZ_FUZT01000015.1"/>
</dbReference>
<evidence type="ECO:0000313" key="1">
    <source>
        <dbReference type="EMBL" id="SKC87144.1"/>
    </source>
</evidence>
<keyword evidence="2" id="KW-1185">Reference proteome</keyword>
<dbReference type="Proteomes" id="UP000190285">
    <property type="component" value="Unassembled WGS sequence"/>
</dbReference>
<gene>
    <name evidence="1" type="ORF">SAMN02194393_04651</name>
</gene>
<dbReference type="EMBL" id="FUZT01000015">
    <property type="protein sequence ID" value="SKC87144.1"/>
    <property type="molecule type" value="Genomic_DNA"/>
</dbReference>
<evidence type="ECO:0000313" key="2">
    <source>
        <dbReference type="Proteomes" id="UP000190285"/>
    </source>
</evidence>
<sequence>MNINISKLITEKIEYVDINFDFILDDSEFLKDYNIVKSSPIRVLGKIYKESDSIFIDASFSGKAVFQCSRCLKEFKSNISDNIEFYIPISENKVEDDSYINGHLLNLKMVIEEALAFSLPMKVLCSEECKGLCPNCGQNLNIDECNCDIDDIDPRLEKLKHFFNEDEEV</sequence>
<dbReference type="OrthoDB" id="9790372at2"/>
<proteinExistence type="predicted"/>